<dbReference type="EMBL" id="DVMZ01000018">
    <property type="protein sequence ID" value="HIU58595.1"/>
    <property type="molecule type" value="Genomic_DNA"/>
</dbReference>
<reference evidence="3" key="1">
    <citation type="submission" date="2020-10" db="EMBL/GenBank/DDBJ databases">
        <authorList>
            <person name="Gilroy R."/>
        </authorList>
    </citation>
    <scope>NUCLEOTIDE SEQUENCE</scope>
    <source>
        <strain evidence="3">11687</strain>
    </source>
</reference>
<name>A0A9D1SFY1_9FIRM</name>
<gene>
    <name evidence="3" type="ORF">IAC57_00695</name>
</gene>
<organism evidence="3 4">
    <name type="scientific">Candidatus Scatosoma pullistercoris</name>
    <dbReference type="NCBI Taxonomy" id="2840934"/>
    <lineage>
        <taxon>Bacteria</taxon>
        <taxon>Bacillati</taxon>
        <taxon>Bacillota</taxon>
        <taxon>Clostridia</taxon>
        <taxon>Candidatus Scatosoma</taxon>
    </lineage>
</organism>
<keyword evidence="2" id="KW-0472">Membrane</keyword>
<reference evidence="3" key="2">
    <citation type="journal article" date="2021" name="PeerJ">
        <title>Extensive microbial diversity within the chicken gut microbiome revealed by metagenomics and culture.</title>
        <authorList>
            <person name="Gilroy R."/>
            <person name="Ravi A."/>
            <person name="Getino M."/>
            <person name="Pursley I."/>
            <person name="Horton D.L."/>
            <person name="Alikhan N.F."/>
            <person name="Baker D."/>
            <person name="Gharbi K."/>
            <person name="Hall N."/>
            <person name="Watson M."/>
            <person name="Adriaenssens E.M."/>
            <person name="Foster-Nyarko E."/>
            <person name="Jarju S."/>
            <person name="Secka A."/>
            <person name="Antonio M."/>
            <person name="Oren A."/>
            <person name="Chaudhuri R.R."/>
            <person name="La Ragione R."/>
            <person name="Hildebrand F."/>
            <person name="Pallen M.J."/>
        </authorList>
    </citation>
    <scope>NUCLEOTIDE SEQUENCE</scope>
    <source>
        <strain evidence="3">11687</strain>
    </source>
</reference>
<proteinExistence type="predicted"/>
<evidence type="ECO:0000256" key="2">
    <source>
        <dbReference type="SAM" id="Phobius"/>
    </source>
</evidence>
<feature type="transmembrane region" description="Helical" evidence="2">
    <location>
        <begin position="173"/>
        <end position="195"/>
    </location>
</feature>
<evidence type="ECO:0000313" key="4">
    <source>
        <dbReference type="Proteomes" id="UP000824081"/>
    </source>
</evidence>
<evidence type="ECO:0000313" key="3">
    <source>
        <dbReference type="EMBL" id="HIU58595.1"/>
    </source>
</evidence>
<protein>
    <recommendedName>
        <fullName evidence="5">Cell division protein FtsL</fullName>
    </recommendedName>
</protein>
<feature type="coiled-coil region" evidence="1">
    <location>
        <begin position="195"/>
        <end position="229"/>
    </location>
</feature>
<sequence length="246" mass="27244">MATVFETRPQTAFAPVREEEALLHNALIKERYKQLLQNAEEDQLSESISRAEKAPVASYPARASVLAPERPAEKPEQYFAPAQAPAENVTVHERVNSPLFTPETLDRTIRESGFAPAVAEPETDVFAAREEAVRPADMPAAYELPEVRPMPVAAVNAEAAVESYGLSAFAMKMIAAFAAAVIMLLTIIGINSYVISQKAKQLKNLEQKRQQLEEKNAELEARIEEATSYEKVLEFVKENGMILDEN</sequence>
<dbReference type="AlphaFoldDB" id="A0A9D1SFY1"/>
<evidence type="ECO:0008006" key="5">
    <source>
        <dbReference type="Google" id="ProtNLM"/>
    </source>
</evidence>
<accession>A0A9D1SFY1</accession>
<keyword evidence="2" id="KW-1133">Transmembrane helix</keyword>
<evidence type="ECO:0000256" key="1">
    <source>
        <dbReference type="SAM" id="Coils"/>
    </source>
</evidence>
<dbReference type="Proteomes" id="UP000824081">
    <property type="component" value="Unassembled WGS sequence"/>
</dbReference>
<comment type="caution">
    <text evidence="3">The sequence shown here is derived from an EMBL/GenBank/DDBJ whole genome shotgun (WGS) entry which is preliminary data.</text>
</comment>
<keyword evidence="2" id="KW-0812">Transmembrane</keyword>
<keyword evidence="1" id="KW-0175">Coiled coil</keyword>